<reference evidence="2" key="1">
    <citation type="submission" date="2013-10" db="EMBL/GenBank/DDBJ databases">
        <title>Genomic analysis of the causative agents of coccidiosis in chickens.</title>
        <authorList>
            <person name="Reid A.J."/>
            <person name="Blake D."/>
            <person name="Billington K."/>
            <person name="Browne H."/>
            <person name="Dunn M."/>
            <person name="Hung S."/>
            <person name="Kawahara F."/>
            <person name="Miranda-Saavedra D."/>
            <person name="Mourier T."/>
            <person name="Nagra H."/>
            <person name="Otto T.D."/>
            <person name="Rawlings N."/>
            <person name="Sanchez A."/>
            <person name="Sanders M."/>
            <person name="Subramaniam C."/>
            <person name="Tay Y."/>
            <person name="Dear P."/>
            <person name="Doerig C."/>
            <person name="Gruber A."/>
            <person name="Parkinson J."/>
            <person name="Shirley M."/>
            <person name="Wan K.L."/>
            <person name="Berriman M."/>
            <person name="Tomley F."/>
            <person name="Pain A."/>
        </authorList>
    </citation>
    <scope>NUCLEOTIDE SEQUENCE [LARGE SCALE GENOMIC DNA]</scope>
    <source>
        <strain evidence="2">Houghton</strain>
    </source>
</reference>
<feature type="compositionally biased region" description="Basic and acidic residues" evidence="1">
    <location>
        <begin position="13"/>
        <end position="30"/>
    </location>
</feature>
<protein>
    <submittedName>
        <fullName evidence="2">Uncharacterized protein</fullName>
    </submittedName>
</protein>
<dbReference type="AlphaFoldDB" id="U6LEJ8"/>
<reference evidence="2" key="2">
    <citation type="submission" date="2013-10" db="EMBL/GenBank/DDBJ databases">
        <authorList>
            <person name="Aslett M."/>
        </authorList>
    </citation>
    <scope>NUCLEOTIDE SEQUENCE [LARGE SCALE GENOMIC DNA]</scope>
    <source>
        <strain evidence="2">Houghton</strain>
    </source>
</reference>
<keyword evidence="3" id="KW-1185">Reference proteome</keyword>
<organism evidence="2 3">
    <name type="scientific">Eimeria brunetti</name>
    <dbReference type="NCBI Taxonomy" id="51314"/>
    <lineage>
        <taxon>Eukaryota</taxon>
        <taxon>Sar</taxon>
        <taxon>Alveolata</taxon>
        <taxon>Apicomplexa</taxon>
        <taxon>Conoidasida</taxon>
        <taxon>Coccidia</taxon>
        <taxon>Eucoccidiorida</taxon>
        <taxon>Eimeriorina</taxon>
        <taxon>Eimeriidae</taxon>
        <taxon>Eimeria</taxon>
    </lineage>
</organism>
<feature type="region of interest" description="Disordered" evidence="1">
    <location>
        <begin position="167"/>
        <end position="268"/>
    </location>
</feature>
<dbReference type="Proteomes" id="UP000030750">
    <property type="component" value="Unassembled WGS sequence"/>
</dbReference>
<evidence type="ECO:0000313" key="3">
    <source>
        <dbReference type="Proteomes" id="UP000030750"/>
    </source>
</evidence>
<feature type="compositionally biased region" description="Basic and acidic residues" evidence="1">
    <location>
        <begin position="115"/>
        <end position="146"/>
    </location>
</feature>
<dbReference type="EMBL" id="HG710323">
    <property type="protein sequence ID" value="CDJ46215.1"/>
    <property type="molecule type" value="Genomic_DNA"/>
</dbReference>
<dbReference type="OrthoDB" id="347914at2759"/>
<evidence type="ECO:0000313" key="2">
    <source>
        <dbReference type="EMBL" id="CDJ46215.1"/>
    </source>
</evidence>
<feature type="compositionally biased region" description="Polar residues" evidence="1">
    <location>
        <begin position="167"/>
        <end position="179"/>
    </location>
</feature>
<evidence type="ECO:0000256" key="1">
    <source>
        <dbReference type="SAM" id="MobiDB-lite"/>
    </source>
</evidence>
<name>U6LEJ8_9EIME</name>
<dbReference type="VEuPathDB" id="ToxoDB:EBH_0011300"/>
<feature type="compositionally biased region" description="Basic and acidic residues" evidence="1">
    <location>
        <begin position="228"/>
        <end position="240"/>
    </location>
</feature>
<accession>U6LEJ8</accession>
<feature type="region of interest" description="Disordered" evidence="1">
    <location>
        <begin position="1"/>
        <end position="146"/>
    </location>
</feature>
<proteinExistence type="predicted"/>
<gene>
    <name evidence="2" type="ORF">EBH_0011300</name>
</gene>
<sequence>MREKQNRRAVSCSKERSAPEDDKSEVEKLAESIGANLSESYYPFENNVDFEDTPKDETMEGSEPGDSETVSVPPTPPSSPINELDRQESGPATLGPKRDPRPPTVSRRAWHKFRRMAELQQKIREEEEQHKLRDKVTGRRDQSREAQEARLCGYLCKEGAQLSTLEGATPTFQKSSSLNEAVPPIASPSKGIQDDDEADKALQKEEEASPSAPFTRDSAVKLQNEQVGEPKEEESRKEVGQKSAPTWPSEELTAGEDESRGAPTIRRTAVSWHPVAEVVTVEAGSPATQRPVERSTTNLVEKSTLRACRRIMDRPNAQLGSNSSSSKEVPK</sequence>